<feature type="binding site" evidence="7">
    <location>
        <position position="521"/>
    </location>
    <ligand>
        <name>ATP</name>
        <dbReference type="ChEBI" id="CHEBI:30616"/>
    </ligand>
</feature>
<keyword evidence="4 7" id="KW-0547">Nucleotide-binding</keyword>
<evidence type="ECO:0000256" key="4">
    <source>
        <dbReference type="ARBA" id="ARBA00022741"/>
    </source>
</evidence>
<dbReference type="GO" id="GO:0005524">
    <property type="term" value="F:ATP binding"/>
    <property type="evidence" value="ECO:0007669"/>
    <property type="project" value="UniProtKB-UniRule"/>
</dbReference>
<evidence type="ECO:0000256" key="3">
    <source>
        <dbReference type="ARBA" id="ARBA00022679"/>
    </source>
</evidence>
<keyword evidence="5" id="KW-0418">Kinase</keyword>
<proteinExistence type="predicted"/>
<evidence type="ECO:0000259" key="10">
    <source>
        <dbReference type="PROSITE" id="PS50965"/>
    </source>
</evidence>
<evidence type="ECO:0000313" key="12">
    <source>
        <dbReference type="Proteomes" id="UP000031675"/>
    </source>
</evidence>
<keyword evidence="2" id="KW-0723">Serine/threonine-protein kinase</keyword>
<dbReference type="Gene3D" id="1.10.510.10">
    <property type="entry name" value="Transferase(Phosphotransferase) domain 1"/>
    <property type="match status" value="2"/>
</dbReference>
<dbReference type="OrthoDB" id="3404503at2"/>
<keyword evidence="6 7" id="KW-0067">ATP-binding</keyword>
<evidence type="ECO:0000256" key="7">
    <source>
        <dbReference type="PROSITE-ProRule" id="PRU10141"/>
    </source>
</evidence>
<reference evidence="12" key="1">
    <citation type="journal article" date="2015" name="Chem. Biol.">
        <title>Structure, bioactivity, and resistance mechanism of streptomonomicin, an unusual lasso Peptide from an understudied halophilic actinomycete.</title>
        <authorList>
            <person name="Metelev M."/>
            <person name="Tietz J.I."/>
            <person name="Melby J.O."/>
            <person name="Blair P.M."/>
            <person name="Zhu L."/>
            <person name="Livnat I."/>
            <person name="Severinov K."/>
            <person name="Mitchell D.A."/>
        </authorList>
    </citation>
    <scope>NUCLEOTIDE SEQUENCE [LARGE SCALE GENOMIC DNA]</scope>
    <source>
        <strain evidence="12">YIM 90003</strain>
    </source>
</reference>
<dbReference type="InterPro" id="IPR017441">
    <property type="entry name" value="Protein_kinase_ATP_BS"/>
</dbReference>
<comment type="caution">
    <text evidence="11">The sequence shown here is derived from an EMBL/GenBank/DDBJ whole genome shotgun (WGS) entry which is preliminary data.</text>
</comment>
<dbReference type="Pfam" id="PF00069">
    <property type="entry name" value="Pkinase"/>
    <property type="match status" value="2"/>
</dbReference>
<evidence type="ECO:0000313" key="11">
    <source>
        <dbReference type="EMBL" id="KIH97637.1"/>
    </source>
</evidence>
<dbReference type="PANTHER" id="PTHR43289:SF6">
    <property type="entry name" value="SERINE_THREONINE-PROTEIN KINASE NEKL-3"/>
    <property type="match status" value="1"/>
</dbReference>
<dbReference type="PROSITE" id="PS50011">
    <property type="entry name" value="PROTEIN_KINASE_DOM"/>
    <property type="match status" value="2"/>
</dbReference>
<gene>
    <name evidence="11" type="ORF">LP52_18200</name>
</gene>
<evidence type="ECO:0000256" key="5">
    <source>
        <dbReference type="ARBA" id="ARBA00022777"/>
    </source>
</evidence>
<dbReference type="RefSeq" id="WP_040275241.1">
    <property type="nucleotide sequence ID" value="NZ_JROO01000034.1"/>
</dbReference>
<dbReference type="STRING" id="183763.LP52_18200"/>
<dbReference type="SUPFAM" id="SSF56112">
    <property type="entry name" value="Protein kinase-like (PK-like)"/>
    <property type="match status" value="2"/>
</dbReference>
<evidence type="ECO:0000256" key="2">
    <source>
        <dbReference type="ARBA" id="ARBA00022527"/>
    </source>
</evidence>
<evidence type="ECO:0000259" key="9">
    <source>
        <dbReference type="PROSITE" id="PS50011"/>
    </source>
</evidence>
<protein>
    <recommendedName>
        <fullName evidence="1">non-specific serine/threonine protein kinase</fullName>
        <ecNumber evidence="1">2.7.11.1</ecNumber>
    </recommendedName>
</protein>
<dbReference type="PROSITE" id="PS50965">
    <property type="entry name" value="NERD"/>
    <property type="match status" value="1"/>
</dbReference>
<dbReference type="NCBIfam" id="NF047741">
    <property type="entry name" value="antiphage_MADS6"/>
    <property type="match status" value="1"/>
</dbReference>
<name>A0A0C2JLE2_9ACTN</name>
<dbReference type="CDD" id="cd14014">
    <property type="entry name" value="STKc_PknB_like"/>
    <property type="match status" value="1"/>
</dbReference>
<dbReference type="PANTHER" id="PTHR43289">
    <property type="entry name" value="MITOGEN-ACTIVATED PROTEIN KINASE KINASE KINASE 20-RELATED"/>
    <property type="match status" value="1"/>
</dbReference>
<dbReference type="SMART" id="SM00220">
    <property type="entry name" value="S_TKc"/>
    <property type="match status" value="2"/>
</dbReference>
<feature type="region of interest" description="Disordered" evidence="8">
    <location>
        <begin position="692"/>
        <end position="711"/>
    </location>
</feature>
<feature type="region of interest" description="Disordered" evidence="8">
    <location>
        <begin position="460"/>
        <end position="480"/>
    </location>
</feature>
<dbReference type="EMBL" id="JROO01000034">
    <property type="protein sequence ID" value="KIH97637.1"/>
    <property type="molecule type" value="Genomic_DNA"/>
</dbReference>
<feature type="domain" description="NERD" evidence="10">
    <location>
        <begin position="10"/>
        <end position="121"/>
    </location>
</feature>
<evidence type="ECO:0000256" key="1">
    <source>
        <dbReference type="ARBA" id="ARBA00012513"/>
    </source>
</evidence>
<accession>A0A0C2JLE2</accession>
<feature type="domain" description="Protein kinase" evidence="9">
    <location>
        <begin position="492"/>
        <end position="745"/>
    </location>
</feature>
<keyword evidence="3" id="KW-0808">Transferase</keyword>
<keyword evidence="12" id="KW-1185">Reference proteome</keyword>
<dbReference type="InterPro" id="IPR000719">
    <property type="entry name" value="Prot_kinase_dom"/>
</dbReference>
<dbReference type="GO" id="GO:0004674">
    <property type="term" value="F:protein serine/threonine kinase activity"/>
    <property type="evidence" value="ECO:0007669"/>
    <property type="project" value="UniProtKB-KW"/>
</dbReference>
<dbReference type="InterPro" id="IPR011009">
    <property type="entry name" value="Kinase-like_dom_sf"/>
</dbReference>
<dbReference type="InterPro" id="IPR011528">
    <property type="entry name" value="NERD"/>
</dbReference>
<evidence type="ECO:0000256" key="8">
    <source>
        <dbReference type="SAM" id="MobiDB-lite"/>
    </source>
</evidence>
<dbReference type="Pfam" id="PF08378">
    <property type="entry name" value="NERD"/>
    <property type="match status" value="1"/>
</dbReference>
<organism evidence="11 12">
    <name type="scientific">Streptomonospora alba</name>
    <dbReference type="NCBI Taxonomy" id="183763"/>
    <lineage>
        <taxon>Bacteria</taxon>
        <taxon>Bacillati</taxon>
        <taxon>Actinomycetota</taxon>
        <taxon>Actinomycetes</taxon>
        <taxon>Streptosporangiales</taxon>
        <taxon>Nocardiopsidaceae</taxon>
        <taxon>Streptomonospora</taxon>
    </lineage>
</organism>
<evidence type="ECO:0000256" key="6">
    <source>
        <dbReference type="ARBA" id="ARBA00022840"/>
    </source>
</evidence>
<sequence length="1353" mass="148883">MAQILGGGPPVNDAERAAIKHLRDHGPHEWLVLHNVEFPIHGVSREIDLVVVTGHSVALGEVKGFRGKIRVAGRRWFPTNGAPFGSPVRTLRGHARSVKGLLERAKPALSRVYVDHLVVLTASNAVLEDPNNLADADANDVTSLAQLIPTLDDVSRVRTGMVRDLQPYGDQIIQALTGSVKYPTGPQRFGNWEVSQRLGGTEEVTEYRAKNPSVPTSETVLLRVYRADPFQPEDVRASERLAIANAYEVLATMPRSPYIVGQREFFPIEDESRFVLVLDDVGGESLQLLLDDPRRPLGGDTKLRIIHDILRGLRHAHGHRVLHRALSPAAVLVSGGGKAVLTGFDHARPEAPRDHTVVDRLADVLDPAYVAPECQDHPQGLGRASDVYAAGMLSFRILTGELPFTSSTDQATRRSELPAEVMEAAGVPAEVATLLQRMCALDPARRPSAADAAETLRRVTGAGGGEWRGDDSTPSGVDYRNLSADHQLTRKYTVRRQLGSGRFGTVYLVYDNLAAEDRAIKLVLRDRESWTERARQEYQVLLGLEPHPNVVRAENADYLPDGTPYLVFEYLDGKDVAEVVQERQLGAADALKLGIDIARGLVFLHGNGVFHCDVKPRNLMWTDQGGKIVDFNVAVTADSSMSRAGGTSRYAPPDMRIAGPPSAEVLTDRDVYGLALTLYQLVTGGDWPFQSSYPAAGEEPAPPSEHSGRGLLSEDLTTTLVKALSPLRGDRYASSAELLAALESVDAVHAPPPQITTPPSPLPPDDTNPFVAHLQSLYSQSPLSNAGTRGEDPYGLYVPTFLDTRLEPAVFAGQHRLVVVTGNAGDGKTAFLEHLVSTAREKHGIEDERLSANGAEVRLRSGLRLRTNHDGSQDEGEKANDEVLRDFFAPFAGDSPEVDGQETRLIAINEGRLVDFLTSHEGRFAWLAERIRAGLAGEPDADGVAVVNLNRRSVVADVEGVGGDHEAIFDRMLRRMTHERFWEACNSCALVSQCYAPHNARTLAHPSAGPQVTRRLKQLYELVHLRGHHHITVRDLRSALAFMLTSGRNCSQIRELYRGDSTEAIVQSFYFNSWLGPAQPQDRLLALLQDVDVAQAPDPALDRQLDYVGPEAGAAMMTVDQRDDYDSQLLSAQFDRLARGSVPGTVQVDEHRRYLASARRRFYFECVDDERARRLLTYRSAGRFREFLGAGDQVGRHCAEVVQAINRGEGLVDPTRLGDYLALQVRQVPRGTIRSYRLFPAEAFRLEVRSPAPSPYLEEQPLGLVLTYHTESGQRVELEIRLDLFELLERLRAGYIPGVADQQGLYLGLAIFKNELAAAPYQQILLTTGNGDLHRVTREGDGRLRMHAEEGDR</sequence>
<dbReference type="Proteomes" id="UP000031675">
    <property type="component" value="Unassembled WGS sequence"/>
</dbReference>
<dbReference type="EC" id="2.7.11.1" evidence="1"/>
<dbReference type="PROSITE" id="PS00107">
    <property type="entry name" value="PROTEIN_KINASE_ATP"/>
    <property type="match status" value="1"/>
</dbReference>
<feature type="domain" description="Protein kinase" evidence="9">
    <location>
        <begin position="192"/>
        <end position="459"/>
    </location>
</feature>